<evidence type="ECO:0000313" key="6">
    <source>
        <dbReference type="EMBL" id="ERT05943.1"/>
    </source>
</evidence>
<feature type="domain" description="SD-repeat containing protein B" evidence="5">
    <location>
        <begin position="425"/>
        <end position="485"/>
    </location>
</feature>
<keyword evidence="3" id="KW-0732">Signal</keyword>
<evidence type="ECO:0000256" key="4">
    <source>
        <dbReference type="SAM" id="MobiDB-lite"/>
    </source>
</evidence>
<dbReference type="Gene3D" id="2.60.40.10">
    <property type="entry name" value="Immunoglobulins"/>
    <property type="match status" value="1"/>
</dbReference>
<dbReference type="Pfam" id="PF00353">
    <property type="entry name" value="HemolysinCabind"/>
    <property type="match status" value="7"/>
</dbReference>
<dbReference type="EMBL" id="AUZM01000045">
    <property type="protein sequence ID" value="ERT05943.1"/>
    <property type="molecule type" value="Genomic_DNA"/>
</dbReference>
<dbReference type="InterPro" id="IPR013783">
    <property type="entry name" value="Ig-like_fold"/>
</dbReference>
<dbReference type="GO" id="GO:0005509">
    <property type="term" value="F:calcium ion binding"/>
    <property type="evidence" value="ECO:0007669"/>
    <property type="project" value="InterPro"/>
</dbReference>
<comment type="subcellular location">
    <subcellularLocation>
        <location evidence="1">Secreted</location>
    </subcellularLocation>
</comment>
<sequence length="1285" mass="135727">METALFSEFINRGTDNIFANQGNQDGNVNNIERVDYISTSGLPFPQNQEDLDGIGFLILERGGNDPFKIAAITAIDEQGNPTAYGDLLSFPNNGADWGISDTRFRVVVLRQEEGEEDLAPTIVPRLNDPDANIQNIAGIFVSYEDLLGANPTSEAFFGYSLFPPDIDATNDLVGLSDFPLDTSDQQGDEARRGGLDLVGGGVVYRASGVNVPPEAADDTATINSGETEVSIPVLDNDIDRDDSPDPLSIVSGDITDPDNGTAVLNNNGTPDDTTDDVIDYTPNPGFSGTDTFEYTITDGADTATATVTVTVNAVPNVPPNAVDDPATTDAATLVSVDVLANDSDPDDGPDPLSIADITDPDNGTAVLNNNGTPADTTDDLVDYTPNEGFSGTETFEYTTTDGEDTDTATVTVTVNPPPSQPVSGTIFIDNNLNNTLDLDEGLGNITVNLVDGDGNVVATIETDTDGNYQFNDVVPGDYTVEVDTEDPDLREGATLETASTPVTVADQPITDINFGFLPANEPPVAGDVTAETRFNSPTDPFPLDITDPDNNEDLTTIDLDPTTPEFETTREVPDQGTFTVEIVENEPLVTFTPAQGFLGSADPVEINYTVQDTRGTISEPAGTISVTVNPNQPPVANNVQSGQILNVSSIPLPLSPADFNDPDGTVEIVSLTLPPSEQGFLLLDGVAVTDATQVENLTPDQLENLTFKPNLSFSGNTVFTYTVTDNDQAISNVANITIPVIPLSVPSFPQTPDPITNLPPEAQDLTETITNDGTTAEIPQLPAIDPDGTVESFNIVELPSNGTLFLDGEEVTDLDQVQNLTPEQAGQLGFQPDPNFIGETSFTFTATDNEGALSNVGTVQFIVEEDAVFPPNEPVDDGGCDCPPLPEFGALDFPDRPDAVPNPSDMDQPIIGSQADEIFRGTVIDDTLFPVSENAVIVGDQGNDTVFGSDSDQLIFGDQGNDSLFGEQGNDTIIGTDGSGISVGDVIEQDIIYGNEGNDLLQGGPGNDTIFSGEQDDFTYGGQDRDIILGDLGNDTLYGDQGDDSMLGDTVDEDEIEPSRGLDGVIDLMWGGAGDDSMNGGRGNDTLGGGVGNDDVRGGKEDDLVYGEVGNDLLYGDLGNDQVCGDEGNDTLFGDINDNETFSDTPGEDTLCGGSGNDILYGNQDQDRLCGGTDNDTLYGGLEEDTLYGEQGDDWLIGDEADDLLFGGSGRDRFVLFSDEGIDTIGDFQLGTDFIALGGGLTFEDLTFSQDGTSTIISLDDQQLAILNTVQTSALTESSFTTFVS</sequence>
<gene>
    <name evidence="6" type="ORF">M595_4067</name>
</gene>
<dbReference type="NCBIfam" id="NF012211">
    <property type="entry name" value="tand_rpt_95"/>
    <property type="match status" value="2"/>
</dbReference>
<feature type="compositionally biased region" description="Gly residues" evidence="4">
    <location>
        <begin position="1080"/>
        <end position="1092"/>
    </location>
</feature>
<dbReference type="SUPFAM" id="SSF51120">
    <property type="entry name" value="beta-Roll"/>
    <property type="match status" value="4"/>
</dbReference>
<dbReference type="PANTHER" id="PTHR38340:SF1">
    <property type="entry name" value="S-LAYER PROTEIN"/>
    <property type="match status" value="1"/>
</dbReference>
<protein>
    <submittedName>
        <fullName evidence="6">Hemolysin-type calcium-binding repeat family protein</fullName>
    </submittedName>
</protein>
<dbReference type="InterPro" id="IPR033764">
    <property type="entry name" value="Sdr_B"/>
</dbReference>
<name>U7QDQ2_9CYAN</name>
<evidence type="ECO:0000256" key="2">
    <source>
        <dbReference type="ARBA" id="ARBA00022525"/>
    </source>
</evidence>
<keyword evidence="2" id="KW-0964">Secreted</keyword>
<keyword evidence="7" id="KW-1185">Reference proteome</keyword>
<dbReference type="Pfam" id="PF17210">
    <property type="entry name" value="SdrD_B"/>
    <property type="match status" value="1"/>
</dbReference>
<evidence type="ECO:0000259" key="5">
    <source>
        <dbReference type="Pfam" id="PF17210"/>
    </source>
</evidence>
<dbReference type="InterPro" id="IPR001343">
    <property type="entry name" value="Hemolysn_Ca-bd"/>
</dbReference>
<organism evidence="6 7">
    <name type="scientific">Lyngbya aestuarii BL J</name>
    <dbReference type="NCBI Taxonomy" id="1348334"/>
    <lineage>
        <taxon>Bacteria</taxon>
        <taxon>Bacillati</taxon>
        <taxon>Cyanobacteriota</taxon>
        <taxon>Cyanophyceae</taxon>
        <taxon>Oscillatoriophycideae</taxon>
        <taxon>Oscillatoriales</taxon>
        <taxon>Microcoleaceae</taxon>
        <taxon>Lyngbya</taxon>
    </lineage>
</organism>
<proteinExistence type="predicted"/>
<dbReference type="SUPFAM" id="SSF117074">
    <property type="entry name" value="Hypothetical protein PA1324"/>
    <property type="match status" value="1"/>
</dbReference>
<dbReference type="InterPro" id="IPR011049">
    <property type="entry name" value="Serralysin-like_metalloprot_C"/>
</dbReference>
<dbReference type="Pfam" id="PF17963">
    <property type="entry name" value="Big_9"/>
    <property type="match status" value="4"/>
</dbReference>
<dbReference type="GO" id="GO:0005576">
    <property type="term" value="C:extracellular region"/>
    <property type="evidence" value="ECO:0007669"/>
    <property type="project" value="UniProtKB-SubCell"/>
</dbReference>
<dbReference type="PANTHER" id="PTHR38340">
    <property type="entry name" value="S-LAYER PROTEIN"/>
    <property type="match status" value="1"/>
</dbReference>
<accession>U7QDQ2</accession>
<dbReference type="Proteomes" id="UP000017127">
    <property type="component" value="Unassembled WGS sequence"/>
</dbReference>
<feature type="region of interest" description="Disordered" evidence="4">
    <location>
        <begin position="340"/>
        <end position="363"/>
    </location>
</feature>
<evidence type="ECO:0000256" key="1">
    <source>
        <dbReference type="ARBA" id="ARBA00004613"/>
    </source>
</evidence>
<evidence type="ECO:0000313" key="7">
    <source>
        <dbReference type="Proteomes" id="UP000017127"/>
    </source>
</evidence>
<dbReference type="Gene3D" id="2.60.40.3440">
    <property type="match status" value="2"/>
</dbReference>
<dbReference type="InterPro" id="IPR050557">
    <property type="entry name" value="RTX_toxin/Mannuronan_C5-epim"/>
</dbReference>
<feature type="region of interest" description="Disordered" evidence="4">
    <location>
        <begin position="1073"/>
        <end position="1096"/>
    </location>
</feature>
<dbReference type="Gene3D" id="2.150.10.10">
    <property type="entry name" value="Serralysin-like metalloprotease, C-terminal"/>
    <property type="match status" value="3"/>
</dbReference>
<reference evidence="6 7" key="1">
    <citation type="journal article" date="2013" name="Front. Microbiol.">
        <title>Comparative genomic analyses of the cyanobacterium, Lyngbya aestuarii BL J, a powerful hydrogen producer.</title>
        <authorList>
            <person name="Kothari A."/>
            <person name="Vaughn M."/>
            <person name="Garcia-Pichel F."/>
        </authorList>
    </citation>
    <scope>NUCLEOTIDE SEQUENCE [LARGE SCALE GENOMIC DNA]</scope>
    <source>
        <strain evidence="6 7">BL J</strain>
    </source>
</reference>
<dbReference type="PRINTS" id="PR00313">
    <property type="entry name" value="CABNDNGRPT"/>
</dbReference>
<evidence type="ECO:0000256" key="3">
    <source>
        <dbReference type="ARBA" id="ARBA00022729"/>
    </source>
</evidence>
<comment type="caution">
    <text evidence="6">The sequence shown here is derived from an EMBL/GenBank/DDBJ whole genome shotgun (WGS) entry which is preliminary data.</text>
</comment>